<evidence type="ECO:0000256" key="1">
    <source>
        <dbReference type="SAM" id="Phobius"/>
    </source>
</evidence>
<keyword evidence="1" id="KW-0472">Membrane</keyword>
<name>A0A191YVZ9_9PSED</name>
<dbReference type="RefSeq" id="WP_064678400.1">
    <property type="nucleotide sequence ID" value="NZ_CP014870.1"/>
</dbReference>
<accession>A0A191YVZ9</accession>
<keyword evidence="1" id="KW-0812">Transmembrane</keyword>
<gene>
    <name evidence="2" type="ORF">PMA3_17745</name>
</gene>
<feature type="transmembrane region" description="Helical" evidence="1">
    <location>
        <begin position="72"/>
        <end position="96"/>
    </location>
</feature>
<evidence type="ECO:0000313" key="2">
    <source>
        <dbReference type="EMBL" id="ANJ56891.1"/>
    </source>
</evidence>
<feature type="transmembrane region" description="Helical" evidence="1">
    <location>
        <begin position="130"/>
        <end position="149"/>
    </location>
</feature>
<sequence>MTDIENIPPRTVTPTPDRFSQLSKSLLWLNERAWPLTLVILLTAGVYLYQYIQEEKIPLSITSSAVISALPVMSAILVFIISVLVAFVLLPIFVLFHRLNDSGKRLSDELTLDQTCAEHRTRHRRMLGRWAGSLLLLGTFCAALSVIGSQVTGNWYWGTAAVVGMGLTIAGYYWLMTRGVAGPVSTDFRIACVMSAFVQMVVILNVTMVAIDIAGQYVSNLWWLLPLMLVELLAVWMIQLLGALFVVKMRSHDNPVALVATAVMVLVIVLGLYPTTGAKLGGFAFQVSASGARNCTLMNFVPESKGLETLTDPDRPGFSRPLRVIAEADGIYFVRLWKTDSKAVQFVPRASLVGVDVCPPAKPKTASSGAPAPIPG</sequence>
<organism evidence="2 3">
    <name type="scientific">Pseudomonas silesiensis</name>
    <dbReference type="NCBI Taxonomy" id="1853130"/>
    <lineage>
        <taxon>Bacteria</taxon>
        <taxon>Pseudomonadati</taxon>
        <taxon>Pseudomonadota</taxon>
        <taxon>Gammaproteobacteria</taxon>
        <taxon>Pseudomonadales</taxon>
        <taxon>Pseudomonadaceae</taxon>
        <taxon>Pseudomonas</taxon>
    </lineage>
</organism>
<protein>
    <submittedName>
        <fullName evidence="2">Uncharacterized protein</fullName>
    </submittedName>
</protein>
<dbReference type="KEGG" id="psil:PMA3_17745"/>
<dbReference type="Proteomes" id="UP000078354">
    <property type="component" value="Chromosome"/>
</dbReference>
<dbReference type="EMBL" id="CP014870">
    <property type="protein sequence ID" value="ANJ56891.1"/>
    <property type="molecule type" value="Genomic_DNA"/>
</dbReference>
<keyword evidence="3" id="KW-1185">Reference proteome</keyword>
<feature type="transmembrane region" description="Helical" evidence="1">
    <location>
        <begin position="33"/>
        <end position="52"/>
    </location>
</feature>
<dbReference type="OrthoDB" id="6821223at2"/>
<feature type="transmembrane region" description="Helical" evidence="1">
    <location>
        <begin position="223"/>
        <end position="247"/>
    </location>
</feature>
<feature type="transmembrane region" description="Helical" evidence="1">
    <location>
        <begin position="155"/>
        <end position="176"/>
    </location>
</feature>
<proteinExistence type="predicted"/>
<dbReference type="STRING" id="1853130.PMA3_17745"/>
<keyword evidence="1" id="KW-1133">Transmembrane helix</keyword>
<dbReference type="AlphaFoldDB" id="A0A191YVZ9"/>
<reference evidence="2 3" key="1">
    <citation type="journal article" date="2018" name="Syst. Appl. Microbiol.">
        <title>Pseudomonas silesiensis sp. nov. strain A3T isolated from a biological pesticide sewage treatment plant and analysis of the complete genome sequence.</title>
        <authorList>
            <person name="Kaminski M.A."/>
            <person name="Furmanczyk E.M."/>
            <person name="Sobczak A."/>
            <person name="Dziembowski A."/>
            <person name="Lipinski L."/>
        </authorList>
    </citation>
    <scope>NUCLEOTIDE SEQUENCE [LARGE SCALE GENOMIC DNA]</scope>
    <source>
        <strain evidence="2 3">A3</strain>
    </source>
</reference>
<feature type="transmembrane region" description="Helical" evidence="1">
    <location>
        <begin position="254"/>
        <end position="273"/>
    </location>
</feature>
<evidence type="ECO:0000313" key="3">
    <source>
        <dbReference type="Proteomes" id="UP000078354"/>
    </source>
</evidence>
<feature type="transmembrane region" description="Helical" evidence="1">
    <location>
        <begin position="188"/>
        <end position="211"/>
    </location>
</feature>